<evidence type="ECO:0000313" key="1">
    <source>
        <dbReference type="EMBL" id="CDR99619.1"/>
    </source>
</evidence>
<gene>
    <name evidence="1" type="primary">SSCI25540.1</name>
</gene>
<sequence>MAAALALDGPNNAATSFLAFAFDDDTKTIVAATSSLVLQSKFLRMHCNKIN</sequence>
<dbReference type="AlphaFoldDB" id="A0A0F7RWW9"/>
<dbReference type="EMBL" id="CCFA01001349">
    <property type="protein sequence ID" value="CDR99619.1"/>
    <property type="molecule type" value="Genomic_DNA"/>
</dbReference>
<protein>
    <submittedName>
        <fullName evidence="1">Uncharacterized protein</fullName>
    </submittedName>
</protein>
<proteinExistence type="predicted"/>
<reference evidence="2" key="1">
    <citation type="submission" date="2014-06" db="EMBL/GenBank/DDBJ databases">
        <authorList>
            <person name="Berkman P.J."/>
        </authorList>
    </citation>
    <scope>NUCLEOTIDE SEQUENCE [LARGE SCALE GENOMIC DNA]</scope>
</reference>
<accession>A0A0F7RWW9</accession>
<organism evidence="1 2">
    <name type="scientific">Sporisorium scitamineum</name>
    <dbReference type="NCBI Taxonomy" id="49012"/>
    <lineage>
        <taxon>Eukaryota</taxon>
        <taxon>Fungi</taxon>
        <taxon>Dikarya</taxon>
        <taxon>Basidiomycota</taxon>
        <taxon>Ustilaginomycotina</taxon>
        <taxon>Ustilaginomycetes</taxon>
        <taxon>Ustilaginales</taxon>
        <taxon>Ustilaginaceae</taxon>
        <taxon>Sporisorium</taxon>
    </lineage>
</organism>
<name>A0A0F7RWW9_9BASI</name>
<evidence type="ECO:0000313" key="2">
    <source>
        <dbReference type="Proteomes" id="UP000242770"/>
    </source>
</evidence>
<keyword evidence="2" id="KW-1185">Reference proteome</keyword>
<dbReference type="Proteomes" id="UP000242770">
    <property type="component" value="Unassembled WGS sequence"/>
</dbReference>